<evidence type="ECO:0000313" key="2">
    <source>
        <dbReference type="Proteomes" id="UP000199088"/>
    </source>
</evidence>
<accession>A0A1H0ITX8</accession>
<name>A0A1H0ITX8_9ACTN</name>
<keyword evidence="2" id="KW-1185">Reference proteome</keyword>
<dbReference type="AlphaFoldDB" id="A0A1H0ITX8"/>
<dbReference type="Proteomes" id="UP000199088">
    <property type="component" value="Unassembled WGS sequence"/>
</dbReference>
<dbReference type="STRING" id="1052260.SAMN05660199_01769"/>
<proteinExistence type="predicted"/>
<evidence type="ECO:0000313" key="1">
    <source>
        <dbReference type="EMBL" id="SDO34845.1"/>
    </source>
</evidence>
<organism evidence="1 2">
    <name type="scientific">Klenkia soli</name>
    <dbReference type="NCBI Taxonomy" id="1052260"/>
    <lineage>
        <taxon>Bacteria</taxon>
        <taxon>Bacillati</taxon>
        <taxon>Actinomycetota</taxon>
        <taxon>Actinomycetes</taxon>
        <taxon>Geodermatophilales</taxon>
        <taxon>Geodermatophilaceae</taxon>
        <taxon>Klenkia</taxon>
    </lineage>
</organism>
<sequence>MVRRSPRTREQMMAVVAAWDLEPLAPYPGPHARWRCLCRRCGNVATPTYASMITRGKKNVCRECDRAHRRATFLADHDEMVEVFLAHGFEPIGPYPGNDAPWPSVHLACGRPCAPYPSNVKSRGGGCESCARETRGRNRQVDPKVAAAIMRAGNLEPLVPYPTSGKPWLCHCLVCGAHVRPTYDNIKAGVGGCRPCGRYGLDWDGPAMVYVLVHPTHWP</sequence>
<protein>
    <submittedName>
        <fullName evidence="1">Uncharacterized protein</fullName>
    </submittedName>
</protein>
<reference evidence="2" key="1">
    <citation type="submission" date="2016-10" db="EMBL/GenBank/DDBJ databases">
        <authorList>
            <person name="Varghese N."/>
            <person name="Submissions S."/>
        </authorList>
    </citation>
    <scope>NUCLEOTIDE SEQUENCE [LARGE SCALE GENOMIC DNA]</scope>
    <source>
        <strain evidence="2">DSM 45843</strain>
    </source>
</reference>
<gene>
    <name evidence="1" type="ORF">SAMN05660199_01769</name>
</gene>
<dbReference type="EMBL" id="FNIR01000005">
    <property type="protein sequence ID" value="SDO34845.1"/>
    <property type="molecule type" value="Genomic_DNA"/>
</dbReference>